<evidence type="ECO:0000256" key="1">
    <source>
        <dbReference type="ARBA" id="ARBA00022630"/>
    </source>
</evidence>
<dbReference type="GO" id="GO:0071949">
    <property type="term" value="F:FAD binding"/>
    <property type="evidence" value="ECO:0007669"/>
    <property type="project" value="InterPro"/>
</dbReference>
<dbReference type="InterPro" id="IPR016166">
    <property type="entry name" value="FAD-bd_PCMH"/>
</dbReference>
<dbReference type="InterPro" id="IPR002346">
    <property type="entry name" value="Mopterin_DH_FAD-bd"/>
</dbReference>
<dbReference type="GO" id="GO:0016491">
    <property type="term" value="F:oxidoreductase activity"/>
    <property type="evidence" value="ECO:0007669"/>
    <property type="project" value="UniProtKB-KW"/>
</dbReference>
<keyword evidence="3" id="KW-0560">Oxidoreductase</keyword>
<dbReference type="PANTHER" id="PTHR42659">
    <property type="entry name" value="XANTHINE DEHYDROGENASE SUBUNIT C-RELATED"/>
    <property type="match status" value="1"/>
</dbReference>
<evidence type="ECO:0000313" key="5">
    <source>
        <dbReference type="EMBL" id="NBG88629.1"/>
    </source>
</evidence>
<accession>A0AA43XLW5</accession>
<evidence type="ECO:0000256" key="3">
    <source>
        <dbReference type="ARBA" id="ARBA00023002"/>
    </source>
</evidence>
<organism evidence="5 6">
    <name type="scientific">Isachenkonia alkalipeptolytica</name>
    <dbReference type="NCBI Taxonomy" id="2565777"/>
    <lineage>
        <taxon>Bacteria</taxon>
        <taxon>Bacillati</taxon>
        <taxon>Bacillota</taxon>
        <taxon>Clostridia</taxon>
        <taxon>Eubacteriales</taxon>
        <taxon>Clostridiaceae</taxon>
        <taxon>Isachenkonia</taxon>
    </lineage>
</organism>
<dbReference type="SUPFAM" id="SSF56176">
    <property type="entry name" value="FAD-binding/transporter-associated domain-like"/>
    <property type="match status" value="1"/>
</dbReference>
<name>A0AA43XLW5_9CLOT</name>
<keyword evidence="1" id="KW-0285">Flavoprotein</keyword>
<dbReference type="PANTHER" id="PTHR42659:SF2">
    <property type="entry name" value="XANTHINE DEHYDROGENASE SUBUNIT C-RELATED"/>
    <property type="match status" value="1"/>
</dbReference>
<dbReference type="PROSITE" id="PS51387">
    <property type="entry name" value="FAD_PCMH"/>
    <property type="match status" value="1"/>
</dbReference>
<reference evidence="5 6" key="1">
    <citation type="submission" date="2019-04" db="EMBL/GenBank/DDBJ databases">
        <title>Isachenkonia alkalipeptolytica gen. nov. sp. nov. a new anaerobic, alkiliphilic organothrophic bacterium capable to reduce synthesized ferrihydrite isolated from a soda lake.</title>
        <authorList>
            <person name="Toshchakov S.V."/>
            <person name="Zavarzina D.G."/>
            <person name="Zhilina T.N."/>
            <person name="Kostrikina N.A."/>
            <person name="Kublanov I.V."/>
        </authorList>
    </citation>
    <scope>NUCLEOTIDE SEQUENCE [LARGE SCALE GENOMIC DNA]</scope>
    <source>
        <strain evidence="5 6">Z-1701</strain>
    </source>
</reference>
<evidence type="ECO:0000256" key="2">
    <source>
        <dbReference type="ARBA" id="ARBA00022827"/>
    </source>
</evidence>
<evidence type="ECO:0000259" key="4">
    <source>
        <dbReference type="PROSITE" id="PS51387"/>
    </source>
</evidence>
<keyword evidence="2" id="KW-0274">FAD</keyword>
<dbReference type="InterPro" id="IPR051312">
    <property type="entry name" value="Diverse_Substr_Oxidored"/>
</dbReference>
<dbReference type="AlphaFoldDB" id="A0AA43XLW5"/>
<dbReference type="InterPro" id="IPR005107">
    <property type="entry name" value="CO_DH_flav_C"/>
</dbReference>
<dbReference type="Pfam" id="PF03450">
    <property type="entry name" value="CO_deh_flav_C"/>
    <property type="match status" value="1"/>
</dbReference>
<dbReference type="Pfam" id="PF00941">
    <property type="entry name" value="FAD_binding_5"/>
    <property type="match status" value="1"/>
</dbReference>
<dbReference type="EMBL" id="SUMG01000009">
    <property type="protein sequence ID" value="NBG88629.1"/>
    <property type="molecule type" value="Genomic_DNA"/>
</dbReference>
<sequence>MITIGKYFFPKTLEEAYGKLRERRNNAVIGGGAYLKLGSKAIGTAVDLSSLNLDYIDEKEEGYEIGAMTTFAAVMLHKDLNKDFNNLFQRSIEDIVGMQLKNMVTVGATVYSRYGFSDFLTALLATDTEVKLFKAGWVSLEEFLEKGPKERDIVEKIWIKKEKGVYSFQDLRGSSSDYSILNLALSKVDNHYQIALGARPGRATPAVETAAYLSGKKLSEKEMEQAGEILAEELVFGTNGRGTKEYRRAMGKVLLKKALQEVSAHEN</sequence>
<comment type="caution">
    <text evidence="5">The sequence shown here is derived from an EMBL/GenBank/DDBJ whole genome shotgun (WGS) entry which is preliminary data.</text>
</comment>
<dbReference type="RefSeq" id="WP_160721421.1">
    <property type="nucleotide sequence ID" value="NZ_SUMG01000009.1"/>
</dbReference>
<dbReference type="InterPro" id="IPR036318">
    <property type="entry name" value="FAD-bd_PCMH-like_sf"/>
</dbReference>
<proteinExistence type="predicted"/>
<protein>
    <submittedName>
        <fullName evidence="5">FAD-binding protein</fullName>
    </submittedName>
</protein>
<dbReference type="Proteomes" id="UP000449710">
    <property type="component" value="Unassembled WGS sequence"/>
</dbReference>
<dbReference type="Gene3D" id="3.30.390.50">
    <property type="entry name" value="CO dehydrogenase flavoprotein, C-terminal domain"/>
    <property type="match status" value="1"/>
</dbReference>
<dbReference type="Gene3D" id="3.30.465.10">
    <property type="match status" value="1"/>
</dbReference>
<feature type="domain" description="FAD-binding PCMH-type" evidence="4">
    <location>
        <begin position="1"/>
        <end position="164"/>
    </location>
</feature>
<dbReference type="InterPro" id="IPR016169">
    <property type="entry name" value="FAD-bd_PCMH_sub2"/>
</dbReference>
<evidence type="ECO:0000313" key="6">
    <source>
        <dbReference type="Proteomes" id="UP000449710"/>
    </source>
</evidence>
<keyword evidence="6" id="KW-1185">Reference proteome</keyword>
<dbReference type="SMART" id="SM01092">
    <property type="entry name" value="CO_deh_flav_C"/>
    <property type="match status" value="1"/>
</dbReference>
<gene>
    <name evidence="5" type="ORF">ISALK_08945</name>
</gene>
<dbReference type="SUPFAM" id="SSF55447">
    <property type="entry name" value="CO dehydrogenase flavoprotein C-terminal domain-like"/>
    <property type="match status" value="1"/>
</dbReference>
<dbReference type="InterPro" id="IPR036683">
    <property type="entry name" value="CO_DH_flav_C_dom_sf"/>
</dbReference>